<dbReference type="Proteomes" id="UP000214646">
    <property type="component" value="Unassembled WGS sequence"/>
</dbReference>
<keyword evidence="2" id="KW-1185">Reference proteome</keyword>
<accession>A0A225DFM7</accession>
<reference evidence="2" key="1">
    <citation type="submission" date="2017-06" db="EMBL/GenBank/DDBJ databases">
        <title>Genome analysis of Fimbriiglobus ruber SP5, the first member of the order Planctomycetales with confirmed chitinolytic capability.</title>
        <authorList>
            <person name="Ravin N.V."/>
            <person name="Rakitin A.L."/>
            <person name="Ivanova A.A."/>
            <person name="Beletsky A.V."/>
            <person name="Kulichevskaya I.S."/>
            <person name="Mardanov A.V."/>
            <person name="Dedysh S.N."/>
        </authorList>
    </citation>
    <scope>NUCLEOTIDE SEQUENCE [LARGE SCALE GENOMIC DNA]</scope>
    <source>
        <strain evidence="2">SP5</strain>
    </source>
</reference>
<gene>
    <name evidence="1" type="ORF">FRUB_08522</name>
</gene>
<dbReference type="AlphaFoldDB" id="A0A225DFM7"/>
<organism evidence="1 2">
    <name type="scientific">Fimbriiglobus ruber</name>
    <dbReference type="NCBI Taxonomy" id="1908690"/>
    <lineage>
        <taxon>Bacteria</taxon>
        <taxon>Pseudomonadati</taxon>
        <taxon>Planctomycetota</taxon>
        <taxon>Planctomycetia</taxon>
        <taxon>Gemmatales</taxon>
        <taxon>Gemmataceae</taxon>
        <taxon>Fimbriiglobus</taxon>
    </lineage>
</organism>
<evidence type="ECO:0000313" key="1">
    <source>
        <dbReference type="EMBL" id="OWK35959.1"/>
    </source>
</evidence>
<name>A0A225DFM7_9BACT</name>
<dbReference type="RefSeq" id="WP_088259043.1">
    <property type="nucleotide sequence ID" value="NZ_NIDE01000017.1"/>
</dbReference>
<dbReference type="EMBL" id="NIDE01000017">
    <property type="protein sequence ID" value="OWK35959.1"/>
    <property type="molecule type" value="Genomic_DNA"/>
</dbReference>
<dbReference type="OrthoDB" id="285747at2"/>
<comment type="caution">
    <text evidence="1">The sequence shown here is derived from an EMBL/GenBank/DDBJ whole genome shotgun (WGS) entry which is preliminary data.</text>
</comment>
<sequence length="86" mass="9456">MALPTVPEWLAMRDGTLKSGVRDHTVLVMLTNQPQYRLEVRPANGKFACAVSQTNNGKRLDDTSTYPTPDAALTGGLEQLKNKLGW</sequence>
<proteinExistence type="predicted"/>
<evidence type="ECO:0000313" key="2">
    <source>
        <dbReference type="Proteomes" id="UP000214646"/>
    </source>
</evidence>
<protein>
    <submittedName>
        <fullName evidence="1">Uncharacterized protein</fullName>
    </submittedName>
</protein>